<feature type="transmembrane region" description="Helical" evidence="1">
    <location>
        <begin position="260"/>
        <end position="280"/>
    </location>
</feature>
<feature type="transmembrane region" description="Helical" evidence="1">
    <location>
        <begin position="216"/>
        <end position="240"/>
    </location>
</feature>
<gene>
    <name evidence="2" type="ORF">SAMN02745975_03552</name>
</gene>
<proteinExistence type="predicted"/>
<dbReference type="InterPro" id="IPR012507">
    <property type="entry name" value="YibE_F"/>
</dbReference>
<feature type="transmembrane region" description="Helical" evidence="1">
    <location>
        <begin position="315"/>
        <end position="339"/>
    </location>
</feature>
<organism evidence="2 3">
    <name type="scientific">Geosporobacter subterraneus DSM 17957</name>
    <dbReference type="NCBI Taxonomy" id="1121919"/>
    <lineage>
        <taxon>Bacteria</taxon>
        <taxon>Bacillati</taxon>
        <taxon>Bacillota</taxon>
        <taxon>Clostridia</taxon>
        <taxon>Peptostreptococcales</taxon>
        <taxon>Thermotaleaceae</taxon>
        <taxon>Geosporobacter</taxon>
    </lineage>
</organism>
<dbReference type="PANTHER" id="PTHR41771">
    <property type="entry name" value="MEMBRANE PROTEIN-RELATED"/>
    <property type="match status" value="1"/>
</dbReference>
<dbReference type="AlphaFoldDB" id="A0A1M6PDM9"/>
<accession>A0A1M6PDM9</accession>
<protein>
    <submittedName>
        <fullName evidence="2">Uncharacterized membrane protein</fullName>
    </submittedName>
</protein>
<reference evidence="3" key="1">
    <citation type="submission" date="2016-11" db="EMBL/GenBank/DDBJ databases">
        <authorList>
            <person name="Varghese N."/>
            <person name="Submissions S."/>
        </authorList>
    </citation>
    <scope>NUCLEOTIDE SEQUENCE [LARGE SCALE GENOMIC DNA]</scope>
    <source>
        <strain evidence="3">DSM 17957</strain>
    </source>
</reference>
<feature type="transmembrane region" description="Helical" evidence="1">
    <location>
        <begin position="190"/>
        <end position="209"/>
    </location>
</feature>
<keyword evidence="1" id="KW-0472">Membrane</keyword>
<keyword evidence="3" id="KW-1185">Reference proteome</keyword>
<evidence type="ECO:0000313" key="3">
    <source>
        <dbReference type="Proteomes" id="UP000184536"/>
    </source>
</evidence>
<dbReference type="Proteomes" id="UP000184536">
    <property type="component" value="Unassembled WGS sequence"/>
</dbReference>
<evidence type="ECO:0000313" key="2">
    <source>
        <dbReference type="EMBL" id="SHK05990.1"/>
    </source>
</evidence>
<feature type="transmembrane region" description="Helical" evidence="1">
    <location>
        <begin position="359"/>
        <end position="385"/>
    </location>
</feature>
<dbReference type="Pfam" id="PF07907">
    <property type="entry name" value="YibE_F"/>
    <property type="match status" value="1"/>
</dbReference>
<feature type="transmembrane region" description="Helical" evidence="1">
    <location>
        <begin position="164"/>
        <end position="184"/>
    </location>
</feature>
<sequence>MASIYFNQWKGMNFVMGKYLHNPDALSVLVVAVFVIVLAFMPTGFPSNQYPDSVRSAALVLETNDSTLHSTGIVRQGAQTCTLQILNGPFKGRIVEGTNRLMGKMEMDKVFVKGDKAFVVMDTHEGQIQFVNMIDHYRINLELLLFGAFMLLLIGYAGWTGAKALLSFLLTVLMIWKVLIPALLKGWNPILVSMGVVVLLTLVIIILVGGYNRKSLVAIAGSLAGTLLTCALAIIFGAQFKIHGTIMPFSESLLYSGYDYLNLTDIFIAAIFIASSGALMDLAMDISAAMYEIVQNNPHISTREAIKSGLNIGRAVIGTMTTTLLLAYSGGYIALMMVFMAQGTPTINIFNLKYVSAEILHTIVGSFGLVTVAPFTTFVAGFVFTRPSFVNQLKKQFVTPHRPVPTE</sequence>
<keyword evidence="1" id="KW-1133">Transmembrane helix</keyword>
<evidence type="ECO:0000256" key="1">
    <source>
        <dbReference type="SAM" id="Phobius"/>
    </source>
</evidence>
<dbReference type="PANTHER" id="PTHR41771:SF1">
    <property type="entry name" value="MEMBRANE PROTEIN"/>
    <property type="match status" value="1"/>
</dbReference>
<name>A0A1M6PDM9_9FIRM</name>
<keyword evidence="1" id="KW-0812">Transmembrane</keyword>
<feature type="transmembrane region" description="Helical" evidence="1">
    <location>
        <begin position="25"/>
        <end position="45"/>
    </location>
</feature>
<dbReference type="EMBL" id="FQZV01000068">
    <property type="protein sequence ID" value="SHK05990.1"/>
    <property type="molecule type" value="Genomic_DNA"/>
</dbReference>
<feature type="transmembrane region" description="Helical" evidence="1">
    <location>
        <begin position="139"/>
        <end position="157"/>
    </location>
</feature>